<dbReference type="Gene3D" id="2.60.40.1190">
    <property type="match status" value="1"/>
</dbReference>
<keyword evidence="5" id="KW-1185">Reference proteome</keyword>
<dbReference type="GO" id="GO:0030246">
    <property type="term" value="F:carbohydrate binding"/>
    <property type="evidence" value="ECO:0007669"/>
    <property type="project" value="InterPro"/>
</dbReference>
<proteinExistence type="predicted"/>
<organism evidence="4 5">
    <name type="scientific">Hanamia caeni</name>
    <dbReference type="NCBI Taxonomy" id="2294116"/>
    <lineage>
        <taxon>Bacteria</taxon>
        <taxon>Pseudomonadati</taxon>
        <taxon>Bacteroidota</taxon>
        <taxon>Chitinophagia</taxon>
        <taxon>Chitinophagales</taxon>
        <taxon>Chitinophagaceae</taxon>
        <taxon>Hanamia</taxon>
    </lineage>
</organism>
<dbReference type="RefSeq" id="WP_123122623.1">
    <property type="nucleotide sequence ID" value="NZ_RJJR01000027.1"/>
</dbReference>
<dbReference type="GO" id="GO:0004553">
    <property type="term" value="F:hydrolase activity, hydrolyzing O-glycosyl compounds"/>
    <property type="evidence" value="ECO:0007669"/>
    <property type="project" value="InterPro"/>
</dbReference>
<evidence type="ECO:0000313" key="5">
    <source>
        <dbReference type="Proteomes" id="UP000267223"/>
    </source>
</evidence>
<evidence type="ECO:0000259" key="2">
    <source>
        <dbReference type="Pfam" id="PF06452"/>
    </source>
</evidence>
<feature type="chain" id="PRO_5018318656" evidence="1">
    <location>
        <begin position="22"/>
        <end position="808"/>
    </location>
</feature>
<dbReference type="Proteomes" id="UP000267223">
    <property type="component" value="Unassembled WGS sequence"/>
</dbReference>
<feature type="signal peptide" evidence="1">
    <location>
        <begin position="1"/>
        <end position="21"/>
    </location>
</feature>
<dbReference type="EMBL" id="RJJR01000027">
    <property type="protein sequence ID" value="RNI32131.1"/>
    <property type="molecule type" value="Genomic_DNA"/>
</dbReference>
<reference evidence="4 5" key="1">
    <citation type="submission" date="2018-11" db="EMBL/GenBank/DDBJ databases">
        <title>Draft genome sequence of Ferruginibacter sp. BO-59.</title>
        <authorList>
            <person name="Im W.T."/>
        </authorList>
    </citation>
    <scope>NUCLEOTIDE SEQUENCE [LARGE SCALE GENOMIC DNA]</scope>
    <source>
        <strain evidence="4 5">BO-59</strain>
    </source>
</reference>
<dbReference type="GO" id="GO:0016052">
    <property type="term" value="P:carbohydrate catabolic process"/>
    <property type="evidence" value="ECO:0007669"/>
    <property type="project" value="InterPro"/>
</dbReference>
<dbReference type="OrthoDB" id="9786766at2"/>
<dbReference type="CDD" id="cd09618">
    <property type="entry name" value="CBM9_like_2"/>
    <property type="match status" value="1"/>
</dbReference>
<evidence type="ECO:0000313" key="4">
    <source>
        <dbReference type="EMBL" id="RNI32131.1"/>
    </source>
</evidence>
<gene>
    <name evidence="4" type="ORF">EFY79_20455</name>
</gene>
<protein>
    <submittedName>
        <fullName evidence="4">Uncharacterized protein</fullName>
    </submittedName>
</protein>
<dbReference type="Pfam" id="PF19313">
    <property type="entry name" value="DUF5916"/>
    <property type="match status" value="1"/>
</dbReference>
<dbReference type="SUPFAM" id="SSF49344">
    <property type="entry name" value="CBD9-like"/>
    <property type="match status" value="1"/>
</dbReference>
<sequence>MSKFLLISILLFCFPFFSSFAQTKSVAAIKITESIRIDGDPADEEWKHVPSISGFITSTPVFGKDASHTEVKIAYDNSAVYVLAYIFDDPENIKRRLTARDDIEDKDVDVFGVGVDTYNDKQNGFSFKVSAAGVQKDAKLSTQEDDSWNAVWESKVSLRNDGWVVEMKIPFSAIRFSKSNLQTWGLQFSRFRRVTNELSTWSPDDPKIGGDMNKWGDWKDLHNITPPVRLSFLPYLSSGVNISPVGTKKEVSFLKSGGMDVKYGINESFTLDLTLIPDFAQVQSDNIVLNLSPFDIKFEDFRPFFTEGTELFNKAGIFYSRRIGDAPSGSYDVLQKASSNPGYQIINNPGITRLINGTKFSGRTKGNLGIGIFNAVTSNMNAEIFDKLTDSTIHIQTEPLTNYNIIVLDQALKNRSSVTFTNTNVLRNGNSRNANVSALGLSLYDKNNRHHLSIDGIYSNVWGKNGNYDGFKTNAGFQKVSGKLQYSFLALAMSDTYDPNDLGFLQNNNQFNYTGNISYVLYKPTKHFLNQRYTFGATNQYLYKPFKWQNFVINTTAFLLMKDFSYVSGTLQIAPSWSNDYFELRTPGSVLKRPAQYFLNITGSTDTRKKLFINYAAESGLTSLPDEPYYGFTLGATYKFNDRFEMNAEGHLDKDEANYGYVFRDINSHLPILGQRTVKTDYSILGAAYSINALMHCNVRLRHYWSNVVYHHFYDVKQDGYWTETNFYAGRDVNFNTFNIDMFYTWDFLPGSRLTLSWKNALGAEVYLDETQYRTYFKNFNQVLRSPHSNELSLKVVYYLDYLTLRKR</sequence>
<accession>A0A3M9N2V6</accession>
<feature type="domain" description="Carbohydrate-binding" evidence="2">
    <location>
        <begin position="37"/>
        <end position="189"/>
    </location>
</feature>
<dbReference type="AlphaFoldDB" id="A0A3M9N2V6"/>
<dbReference type="InterPro" id="IPR045670">
    <property type="entry name" value="DUF5916"/>
</dbReference>
<evidence type="ECO:0000256" key="1">
    <source>
        <dbReference type="SAM" id="SignalP"/>
    </source>
</evidence>
<keyword evidence="1" id="KW-0732">Signal</keyword>
<evidence type="ECO:0000259" key="3">
    <source>
        <dbReference type="Pfam" id="PF19313"/>
    </source>
</evidence>
<name>A0A3M9N2V6_9BACT</name>
<dbReference type="InterPro" id="IPR010502">
    <property type="entry name" value="Carb-bd_dom_fam9"/>
</dbReference>
<dbReference type="Pfam" id="PF06452">
    <property type="entry name" value="CBM9_1"/>
    <property type="match status" value="1"/>
</dbReference>
<comment type="caution">
    <text evidence="4">The sequence shown here is derived from an EMBL/GenBank/DDBJ whole genome shotgun (WGS) entry which is preliminary data.</text>
</comment>
<feature type="domain" description="DUF5916" evidence="3">
    <location>
        <begin position="226"/>
        <end position="807"/>
    </location>
</feature>